<proteinExistence type="predicted"/>
<accession>K0AZ32</accession>
<dbReference type="PROSITE" id="PS51257">
    <property type="entry name" value="PROKAR_LIPOPROTEIN"/>
    <property type="match status" value="1"/>
</dbReference>
<keyword evidence="3" id="KW-1185">Reference proteome</keyword>
<dbReference type="SUPFAM" id="SSF69304">
    <property type="entry name" value="Tricorn protease N-terminal domain"/>
    <property type="match status" value="1"/>
</dbReference>
<dbReference type="KEGG" id="cad:Curi_c20540"/>
<keyword evidence="1" id="KW-0732">Signal</keyword>
<dbReference type="Gene3D" id="2.120.10.30">
    <property type="entry name" value="TolB, C-terminal domain"/>
    <property type="match status" value="1"/>
</dbReference>
<evidence type="ECO:0008006" key="4">
    <source>
        <dbReference type="Google" id="ProtNLM"/>
    </source>
</evidence>
<dbReference type="OrthoDB" id="1947657at2"/>
<dbReference type="PATRIC" id="fig|1128398.3.peg.2118"/>
<gene>
    <name evidence="2" type="ordered locus">Curi_c20540</name>
</gene>
<sequence>MKKTIAILSIALTLTSCAPNKLKNTVNNFDTNSESLKEVPVNFAIKKSILSKGYQSTSPNVEVTNSKGKVLSFLVNLGIVECNNVKIDKITRSNNEINIYTSKVTEDKQLDIYVPQFLVQVDNIDNIVLDDLKFNIVNTNYEPLILNYDMKEATNNIKAQFGIVSKYVSDSNLVRENEKLYWHISIFNALKKDDPLSPLINFSGKVDVDSGAIIDSESKVVSTVIDKGTILDFKSDKFIVYSQKNSVDNVSKESIWIYDILNNTKNQLYNTKNSISSAKISPDFKQIAFIENNKDKSDVFIINLDDSSVKKASDSKYRHAFAMSWNGTNLYITDNTKTDSSSVILYNGDTNESNFLFSVDKTISSIDIYNDKFLLSTFDKDVQDSNLYLTSDGSNLTKIDKGLNGMFFKDNIVYKKYEKKEDSNKLWMYNLNTKKTSQLFDGDVFSFFTKDDSIFLKTKLKGDSRYSLVSYNITDNSSNVILKNIDDFFFYDNSSNKVYINIESPINTSKNNIIHLLNNDALQASE</sequence>
<name>K0AZ32_GOTA9</name>
<dbReference type="Proteomes" id="UP000006094">
    <property type="component" value="Chromosome"/>
</dbReference>
<reference evidence="2 3" key="1">
    <citation type="journal article" date="2012" name="PLoS ONE">
        <title>The purine-utilizing bacterium Clostridium acidurici 9a: a genome-guided metabolic reconsideration.</title>
        <authorList>
            <person name="Hartwich K."/>
            <person name="Poehlein A."/>
            <person name="Daniel R."/>
        </authorList>
    </citation>
    <scope>NUCLEOTIDE SEQUENCE [LARGE SCALE GENOMIC DNA]</scope>
    <source>
        <strain evidence="3">ATCC 7906 / DSM 604 / BCRC 14475 / CIP 104303 / KCTC 5404 / NCIMB 10678 / 9a</strain>
    </source>
</reference>
<dbReference type="AlphaFoldDB" id="K0AZ32"/>
<evidence type="ECO:0000313" key="2">
    <source>
        <dbReference type="EMBL" id="AFS79058.1"/>
    </source>
</evidence>
<feature type="chain" id="PRO_5039354039" description="Lipoprotein" evidence="1">
    <location>
        <begin position="19"/>
        <end position="526"/>
    </location>
</feature>
<dbReference type="eggNOG" id="ENOG502ZE4W">
    <property type="taxonomic scope" value="Bacteria"/>
</dbReference>
<protein>
    <recommendedName>
        <fullName evidence="4">Lipoprotein</fullName>
    </recommendedName>
</protein>
<dbReference type="RefSeq" id="WP_014968194.1">
    <property type="nucleotide sequence ID" value="NC_018664.1"/>
</dbReference>
<evidence type="ECO:0000313" key="3">
    <source>
        <dbReference type="Proteomes" id="UP000006094"/>
    </source>
</evidence>
<feature type="signal peptide" evidence="1">
    <location>
        <begin position="1"/>
        <end position="18"/>
    </location>
</feature>
<dbReference type="EMBL" id="CP003326">
    <property type="protein sequence ID" value="AFS79058.1"/>
    <property type="molecule type" value="Genomic_DNA"/>
</dbReference>
<dbReference type="InterPro" id="IPR011042">
    <property type="entry name" value="6-blade_b-propeller_TolB-like"/>
</dbReference>
<dbReference type="HOGENOM" id="CLU_517508_0_0_9"/>
<organism evidence="2 3">
    <name type="scientific">Gottschalkia acidurici (strain ATCC 7906 / DSM 604 / BCRC 14475 / CIP 104303 / KCTC 5404 / NCIMB 10678 / 9a)</name>
    <name type="common">Clostridium acidurici</name>
    <dbReference type="NCBI Taxonomy" id="1128398"/>
    <lineage>
        <taxon>Bacteria</taxon>
        <taxon>Bacillati</taxon>
        <taxon>Bacillota</taxon>
        <taxon>Tissierellia</taxon>
        <taxon>Tissierellales</taxon>
        <taxon>Gottschalkiaceae</taxon>
        <taxon>Gottschalkia</taxon>
    </lineage>
</organism>
<evidence type="ECO:0000256" key="1">
    <source>
        <dbReference type="SAM" id="SignalP"/>
    </source>
</evidence>